<dbReference type="InterPro" id="IPR011059">
    <property type="entry name" value="Metal-dep_hydrolase_composite"/>
</dbReference>
<dbReference type="SUPFAM" id="SSF51556">
    <property type="entry name" value="Metallo-dependent hydrolases"/>
    <property type="match status" value="1"/>
</dbReference>
<dbReference type="PANTHER" id="PTHR22642:SF2">
    <property type="entry name" value="PROTEIN LONG AFTER FAR-RED 3"/>
    <property type="match status" value="1"/>
</dbReference>
<dbReference type="Pfam" id="PF07969">
    <property type="entry name" value="Amidohydro_3"/>
    <property type="match status" value="1"/>
</dbReference>
<name>A0A8T2SIX3_CERRI</name>
<evidence type="ECO:0000256" key="1">
    <source>
        <dbReference type="SAM" id="Phobius"/>
    </source>
</evidence>
<dbReference type="InterPro" id="IPR033932">
    <property type="entry name" value="YtcJ-like"/>
</dbReference>
<evidence type="ECO:0000259" key="2">
    <source>
        <dbReference type="Pfam" id="PF07969"/>
    </source>
</evidence>
<dbReference type="SUPFAM" id="SSF51338">
    <property type="entry name" value="Composite domain of metallo-dependent hydrolases"/>
    <property type="match status" value="1"/>
</dbReference>
<sequence length="575" mass="63640">MAIYGLLIVLVVPLCLTVIYHFLLLRRSSFSQEGMADVIFKNATFYTGDPRRPWVDAIAVQKGRILELGALDVVEKKIGPHTCYEDLNGGFIVPGFVESHAHVISGGLQMLQVNFQDVSTQNEFIEKVKIAAREKQSGQWLLGGGWNNERWGGELPRASWIDVYTQDIPVWIYRMDGHMGLANSKALQILGIIGNISDPEGGKLVRSKDGGLTGILIDSAMKLVADYIPEPTIKERRDALVRASKLALSNGITTVVDFGRFFPGSPTTDVWDDFHNVYKWMDKKGSLPLRFSIFFPLETWSDVYTQIRLTGQRLSQNLKIGGLKAFADGSLGSGTAFFNEPYADDPSNYGLEILNTESVMNDVLQADKMGLQIAIHAIGDGANDRILALYQSINKSNGQRDRRLRIEHAQHLSQNALDIFSSEQIIASMQPEHLLDDANFASKKLGEERASRISYLFKSLLMKNVTLAFGSDWPVAHLNPLKGIIAATERRPPGSSLPWIPSECIEVHDALRGYTLAAAYAAFLENEIGSLTQGKFADFAVLSEDIFHAHAEVSVLATYKGGIKVFSKETTDFVL</sequence>
<keyword evidence="1" id="KW-1133">Transmembrane helix</keyword>
<feature type="transmembrane region" description="Helical" evidence="1">
    <location>
        <begin position="6"/>
        <end position="25"/>
    </location>
</feature>
<dbReference type="Proteomes" id="UP000825935">
    <property type="component" value="Chromosome 20"/>
</dbReference>
<dbReference type="InterPro" id="IPR013108">
    <property type="entry name" value="Amidohydro_3"/>
</dbReference>
<accession>A0A8T2SIX3</accession>
<protein>
    <recommendedName>
        <fullName evidence="2">Amidohydrolase 3 domain-containing protein</fullName>
    </recommendedName>
</protein>
<proteinExistence type="predicted"/>
<keyword evidence="1" id="KW-0472">Membrane</keyword>
<dbReference type="InterPro" id="IPR032466">
    <property type="entry name" value="Metal_Hydrolase"/>
</dbReference>
<keyword evidence="4" id="KW-1185">Reference proteome</keyword>
<dbReference type="GO" id="GO:0016810">
    <property type="term" value="F:hydrolase activity, acting on carbon-nitrogen (but not peptide) bonds"/>
    <property type="evidence" value="ECO:0007669"/>
    <property type="project" value="InterPro"/>
</dbReference>
<feature type="domain" description="Amidohydrolase 3" evidence="2">
    <location>
        <begin position="86"/>
        <end position="562"/>
    </location>
</feature>
<evidence type="ECO:0000313" key="4">
    <source>
        <dbReference type="Proteomes" id="UP000825935"/>
    </source>
</evidence>
<evidence type="ECO:0000313" key="3">
    <source>
        <dbReference type="EMBL" id="KAH7331975.1"/>
    </source>
</evidence>
<dbReference type="OrthoDB" id="3501663at2759"/>
<dbReference type="Gene3D" id="3.10.310.70">
    <property type="match status" value="1"/>
</dbReference>
<dbReference type="Gene3D" id="3.20.20.140">
    <property type="entry name" value="Metal-dependent hydrolases"/>
    <property type="match status" value="1"/>
</dbReference>
<dbReference type="PANTHER" id="PTHR22642">
    <property type="entry name" value="IMIDAZOLONEPROPIONASE"/>
    <property type="match status" value="1"/>
</dbReference>
<dbReference type="OMA" id="VAWVGSE"/>
<keyword evidence="1" id="KW-0812">Transmembrane</keyword>
<organism evidence="3 4">
    <name type="scientific">Ceratopteris richardii</name>
    <name type="common">Triangle waterfern</name>
    <dbReference type="NCBI Taxonomy" id="49495"/>
    <lineage>
        <taxon>Eukaryota</taxon>
        <taxon>Viridiplantae</taxon>
        <taxon>Streptophyta</taxon>
        <taxon>Embryophyta</taxon>
        <taxon>Tracheophyta</taxon>
        <taxon>Polypodiopsida</taxon>
        <taxon>Polypodiidae</taxon>
        <taxon>Polypodiales</taxon>
        <taxon>Pteridineae</taxon>
        <taxon>Pteridaceae</taxon>
        <taxon>Parkerioideae</taxon>
        <taxon>Ceratopteris</taxon>
    </lineage>
</organism>
<reference evidence="3" key="1">
    <citation type="submission" date="2021-08" db="EMBL/GenBank/DDBJ databases">
        <title>WGS assembly of Ceratopteris richardii.</title>
        <authorList>
            <person name="Marchant D.B."/>
            <person name="Chen G."/>
            <person name="Jenkins J."/>
            <person name="Shu S."/>
            <person name="Leebens-Mack J."/>
            <person name="Grimwood J."/>
            <person name="Schmutz J."/>
            <person name="Soltis P."/>
            <person name="Soltis D."/>
            <person name="Chen Z.-H."/>
        </authorList>
    </citation>
    <scope>NUCLEOTIDE SEQUENCE</scope>
    <source>
        <strain evidence="3">Whitten #5841</strain>
        <tissue evidence="3">Leaf</tissue>
    </source>
</reference>
<dbReference type="Gene3D" id="2.30.40.10">
    <property type="entry name" value="Urease, subunit C, domain 1"/>
    <property type="match status" value="1"/>
</dbReference>
<gene>
    <name evidence="3" type="ORF">KP509_20G061700</name>
</gene>
<comment type="caution">
    <text evidence="3">The sequence shown here is derived from an EMBL/GenBank/DDBJ whole genome shotgun (WGS) entry which is preliminary data.</text>
</comment>
<dbReference type="CDD" id="cd01300">
    <property type="entry name" value="YtcJ_like"/>
    <property type="match status" value="1"/>
</dbReference>
<dbReference type="AlphaFoldDB" id="A0A8T2SIX3"/>
<dbReference type="EMBL" id="CM035425">
    <property type="protein sequence ID" value="KAH7331975.1"/>
    <property type="molecule type" value="Genomic_DNA"/>
</dbReference>